<dbReference type="STRING" id="321763.SAMN04488692_1463"/>
<name>A0A1G9TSG5_9FIRM</name>
<feature type="domain" description="Transposase InsH N-terminal" evidence="2">
    <location>
        <begin position="36"/>
        <end position="120"/>
    </location>
</feature>
<sequence length="275" mass="32249">MMFSEYEEDETRGFGDFEYNLPESKQDQLNEGWPGIFYRKIFKNIDESKFKVLFSENMGRPNFPVQILIALEILRQLFDFTDKEVVDSFNYDVRFMKAVGLKRVGQLNLTYRTVYEFRDRIVEHANKTGNNLIKEVFEELTDALIEIADLETEIQKMDSTMVDANIKNLSSIELMRRTLDNFVSDLNKNQKGKIHKNVLTILSEEKFQEYLDEYTKKEIREILLGKIKTVKQHFKNDDEVNSLKSYELLCRLVDDQTIEAGGELKDDEDISADSL</sequence>
<protein>
    <submittedName>
        <fullName evidence="3">Transposase domain</fullName>
    </submittedName>
</protein>
<dbReference type="InterPro" id="IPR008490">
    <property type="entry name" value="Transposase_InsH_N"/>
</dbReference>
<keyword evidence="1" id="KW-0175">Coiled coil</keyword>
<feature type="coiled-coil region" evidence="1">
    <location>
        <begin position="133"/>
        <end position="167"/>
    </location>
</feature>
<dbReference type="Proteomes" id="UP000199476">
    <property type="component" value="Unassembled WGS sequence"/>
</dbReference>
<evidence type="ECO:0000259" key="2">
    <source>
        <dbReference type="Pfam" id="PF05598"/>
    </source>
</evidence>
<dbReference type="AlphaFoldDB" id="A0A1G9TSG5"/>
<evidence type="ECO:0000313" key="3">
    <source>
        <dbReference type="EMBL" id="SDM50647.1"/>
    </source>
</evidence>
<accession>A0A1G9TSG5</accession>
<evidence type="ECO:0000256" key="1">
    <source>
        <dbReference type="SAM" id="Coils"/>
    </source>
</evidence>
<reference evidence="3 4" key="1">
    <citation type="submission" date="2016-10" db="EMBL/GenBank/DDBJ databases">
        <authorList>
            <person name="de Groot N.N."/>
        </authorList>
    </citation>
    <scope>NUCLEOTIDE SEQUENCE [LARGE SCALE GENOMIC DNA]</scope>
    <source>
        <strain evidence="3 4">SLAS-1</strain>
    </source>
</reference>
<dbReference type="EMBL" id="FNGO01000046">
    <property type="protein sequence ID" value="SDM50647.1"/>
    <property type="molecule type" value="Genomic_DNA"/>
</dbReference>
<gene>
    <name evidence="3" type="ORF">SAMN04488692_1463</name>
</gene>
<evidence type="ECO:0000313" key="4">
    <source>
        <dbReference type="Proteomes" id="UP000199476"/>
    </source>
</evidence>
<keyword evidence="4" id="KW-1185">Reference proteome</keyword>
<organism evidence="3 4">
    <name type="scientific">Halarsenatibacter silvermanii</name>
    <dbReference type="NCBI Taxonomy" id="321763"/>
    <lineage>
        <taxon>Bacteria</taxon>
        <taxon>Bacillati</taxon>
        <taxon>Bacillota</taxon>
        <taxon>Clostridia</taxon>
        <taxon>Halanaerobiales</taxon>
        <taxon>Halarsenatibacteraceae</taxon>
        <taxon>Halarsenatibacter</taxon>
    </lineage>
</organism>
<proteinExistence type="predicted"/>
<dbReference type="Pfam" id="PF05598">
    <property type="entry name" value="DUF772"/>
    <property type="match status" value="1"/>
</dbReference>